<reference evidence="1 2" key="1">
    <citation type="journal article" date="2016" name="Nat. Commun.">
        <title>Extremotolerant tardigrade genome and improved radiotolerance of human cultured cells by tardigrade-unique protein.</title>
        <authorList>
            <person name="Hashimoto T."/>
            <person name="Horikawa D.D."/>
            <person name="Saito Y."/>
            <person name="Kuwahara H."/>
            <person name="Kozuka-Hata H."/>
            <person name="Shin-I T."/>
            <person name="Minakuchi Y."/>
            <person name="Ohishi K."/>
            <person name="Motoyama A."/>
            <person name="Aizu T."/>
            <person name="Enomoto A."/>
            <person name="Kondo K."/>
            <person name="Tanaka S."/>
            <person name="Hara Y."/>
            <person name="Koshikawa S."/>
            <person name="Sagara H."/>
            <person name="Miura T."/>
            <person name="Yokobori S."/>
            <person name="Miyagawa K."/>
            <person name="Suzuki Y."/>
            <person name="Kubo T."/>
            <person name="Oyama M."/>
            <person name="Kohara Y."/>
            <person name="Fujiyama A."/>
            <person name="Arakawa K."/>
            <person name="Katayama T."/>
            <person name="Toyoda A."/>
            <person name="Kunieda T."/>
        </authorList>
    </citation>
    <scope>NUCLEOTIDE SEQUENCE [LARGE SCALE GENOMIC DNA]</scope>
    <source>
        <strain evidence="1 2">YOKOZUNA-1</strain>
    </source>
</reference>
<gene>
    <name evidence="1" type="primary">RvY_05175-1</name>
    <name evidence="1" type="synonym">RvY_05175.1</name>
    <name evidence="1" type="ORF">RvY_05175</name>
</gene>
<dbReference type="Proteomes" id="UP000186922">
    <property type="component" value="Unassembled WGS sequence"/>
</dbReference>
<name>A0A1D1UZV0_RAMVA</name>
<organism evidence="1 2">
    <name type="scientific">Ramazzottius varieornatus</name>
    <name type="common">Water bear</name>
    <name type="synonym">Tardigrade</name>
    <dbReference type="NCBI Taxonomy" id="947166"/>
    <lineage>
        <taxon>Eukaryota</taxon>
        <taxon>Metazoa</taxon>
        <taxon>Ecdysozoa</taxon>
        <taxon>Tardigrada</taxon>
        <taxon>Eutardigrada</taxon>
        <taxon>Parachela</taxon>
        <taxon>Hypsibioidea</taxon>
        <taxon>Ramazzottiidae</taxon>
        <taxon>Ramazzottius</taxon>
    </lineage>
</organism>
<proteinExistence type="predicted"/>
<keyword evidence="2" id="KW-1185">Reference proteome</keyword>
<accession>A0A1D1UZV0</accession>
<evidence type="ECO:0000313" key="2">
    <source>
        <dbReference type="Proteomes" id="UP000186922"/>
    </source>
</evidence>
<dbReference type="EMBL" id="BDGG01000002">
    <property type="protein sequence ID" value="GAU93202.1"/>
    <property type="molecule type" value="Genomic_DNA"/>
</dbReference>
<dbReference type="OrthoDB" id="25675at2759"/>
<sequence length="82" mass="9461">MDRRAYVDLPPLFGTEDSWKKEMLPNQNAIIPANEVPEGNVDGDTGIETVRPEDNRLSDLGLQEIIESLPRDPRHQRNFRYL</sequence>
<dbReference type="AlphaFoldDB" id="A0A1D1UZV0"/>
<protein>
    <submittedName>
        <fullName evidence="1">Uncharacterized protein</fullName>
    </submittedName>
</protein>
<comment type="caution">
    <text evidence="1">The sequence shown here is derived from an EMBL/GenBank/DDBJ whole genome shotgun (WGS) entry which is preliminary data.</text>
</comment>
<evidence type="ECO:0000313" key="1">
    <source>
        <dbReference type="EMBL" id="GAU93202.1"/>
    </source>
</evidence>